<accession>A0ABU0RR83</accession>
<keyword evidence="7" id="KW-1185">Reference proteome</keyword>
<dbReference type="InterPro" id="IPR001962">
    <property type="entry name" value="Asn_synthase"/>
</dbReference>
<dbReference type="Gene3D" id="3.40.50.620">
    <property type="entry name" value="HUPs"/>
    <property type="match status" value="1"/>
</dbReference>
<comment type="catalytic activity">
    <reaction evidence="4">
        <text>L-aspartate + L-glutamine + ATP + H2O = L-asparagine + L-glutamate + AMP + diphosphate + H(+)</text>
        <dbReference type="Rhea" id="RHEA:12228"/>
        <dbReference type="ChEBI" id="CHEBI:15377"/>
        <dbReference type="ChEBI" id="CHEBI:15378"/>
        <dbReference type="ChEBI" id="CHEBI:29985"/>
        <dbReference type="ChEBI" id="CHEBI:29991"/>
        <dbReference type="ChEBI" id="CHEBI:30616"/>
        <dbReference type="ChEBI" id="CHEBI:33019"/>
        <dbReference type="ChEBI" id="CHEBI:58048"/>
        <dbReference type="ChEBI" id="CHEBI:58359"/>
        <dbReference type="ChEBI" id="CHEBI:456215"/>
        <dbReference type="EC" id="6.3.5.4"/>
    </reaction>
</comment>
<dbReference type="InterPro" id="IPR051786">
    <property type="entry name" value="ASN_synthetase/amidase"/>
</dbReference>
<dbReference type="EMBL" id="JAUSZS010000004">
    <property type="protein sequence ID" value="MDQ0934496.1"/>
    <property type="molecule type" value="Genomic_DNA"/>
</dbReference>
<comment type="pathway">
    <text evidence="1">Amino-acid biosynthesis; L-asparagine biosynthesis; L-asparagine from L-aspartate (L-Gln route): step 1/1.</text>
</comment>
<keyword evidence="3" id="KW-0028">Amino-acid biosynthesis</keyword>
<comment type="caution">
    <text evidence="6">The sequence shown here is derived from an EMBL/GenBank/DDBJ whole genome shotgun (WGS) entry which is preliminary data.</text>
</comment>
<evidence type="ECO:0000256" key="1">
    <source>
        <dbReference type="ARBA" id="ARBA00005187"/>
    </source>
</evidence>
<evidence type="ECO:0000313" key="7">
    <source>
        <dbReference type="Proteomes" id="UP001223072"/>
    </source>
</evidence>
<gene>
    <name evidence="6" type="ORF">QFZ49_004436</name>
</gene>
<name>A0ABU0RR83_9ACTN</name>
<dbReference type="InterPro" id="IPR014729">
    <property type="entry name" value="Rossmann-like_a/b/a_fold"/>
</dbReference>
<sequence length="291" mass="32764">MAAHLGTDHTDVVLTTGDLTRPEVWGRLVAELDQPRLFADTEPSMSLLYQAVGGRVDVLLSGEGADELFGGFPWFHHPRWAQAPDFPWTPTTDELVGTLFAPAMKELEVQAFRADHYRDALAEIPGLPGEESLERRMRELSYLFVTRFLPEQLDRAHRFGAAVGVDVRLPFCDHRLVEYALNIPWSVKTFDGWEKSVLRAAVADLLPASVLERRKSGYPMTHDDGYDLTLRTELGKLATRPDAPVLPLLDMDVVRGMRRDPAGEPRLSRTELELALKLNAWLEHHRLTLPG</sequence>
<dbReference type="Proteomes" id="UP001223072">
    <property type="component" value="Unassembled WGS sequence"/>
</dbReference>
<evidence type="ECO:0000256" key="2">
    <source>
        <dbReference type="ARBA" id="ARBA00012737"/>
    </source>
</evidence>
<dbReference type="PANTHER" id="PTHR43284:SF1">
    <property type="entry name" value="ASPARAGINE SYNTHETASE"/>
    <property type="match status" value="1"/>
</dbReference>
<evidence type="ECO:0000256" key="3">
    <source>
        <dbReference type="ARBA" id="ARBA00022888"/>
    </source>
</evidence>
<evidence type="ECO:0000256" key="4">
    <source>
        <dbReference type="ARBA" id="ARBA00048741"/>
    </source>
</evidence>
<organism evidence="6 7">
    <name type="scientific">Streptomyces turgidiscabies</name>
    <dbReference type="NCBI Taxonomy" id="85558"/>
    <lineage>
        <taxon>Bacteria</taxon>
        <taxon>Bacillati</taxon>
        <taxon>Actinomycetota</taxon>
        <taxon>Actinomycetes</taxon>
        <taxon>Kitasatosporales</taxon>
        <taxon>Streptomycetaceae</taxon>
        <taxon>Streptomyces</taxon>
    </lineage>
</organism>
<dbReference type="CDD" id="cd01991">
    <property type="entry name" value="Asn_synthase_B_C"/>
    <property type="match status" value="1"/>
</dbReference>
<evidence type="ECO:0000313" key="6">
    <source>
        <dbReference type="EMBL" id="MDQ0934496.1"/>
    </source>
</evidence>
<dbReference type="PANTHER" id="PTHR43284">
    <property type="entry name" value="ASPARAGINE SYNTHETASE (GLUTAMINE-HYDROLYZING)"/>
    <property type="match status" value="1"/>
</dbReference>
<dbReference type="EC" id="6.3.5.4" evidence="2"/>
<proteinExistence type="predicted"/>
<dbReference type="Pfam" id="PF00733">
    <property type="entry name" value="Asn_synthase"/>
    <property type="match status" value="1"/>
</dbReference>
<reference evidence="6 7" key="1">
    <citation type="submission" date="2023-07" db="EMBL/GenBank/DDBJ databases">
        <title>Comparative genomics of wheat-associated soil bacteria to identify genetic determinants of phenazine resistance.</title>
        <authorList>
            <person name="Mouncey N."/>
        </authorList>
    </citation>
    <scope>NUCLEOTIDE SEQUENCE [LARGE SCALE GENOMIC DNA]</scope>
    <source>
        <strain evidence="6 7">W2I16</strain>
    </source>
</reference>
<protein>
    <recommendedName>
        <fullName evidence="2">asparagine synthase (glutamine-hydrolyzing)</fullName>
        <ecNumber evidence="2">6.3.5.4</ecNumber>
    </recommendedName>
</protein>
<feature type="domain" description="Asparagine synthetase" evidence="5">
    <location>
        <begin position="1"/>
        <end position="283"/>
    </location>
</feature>
<evidence type="ECO:0000259" key="5">
    <source>
        <dbReference type="Pfam" id="PF00733"/>
    </source>
</evidence>
<keyword evidence="3" id="KW-0061">Asparagine biosynthesis</keyword>
<dbReference type="SUPFAM" id="SSF52402">
    <property type="entry name" value="Adenine nucleotide alpha hydrolases-like"/>
    <property type="match status" value="1"/>
</dbReference>